<sequence>MLVCIASIRERLHTVQCTFTDESVQPIDEPITFPHINSNRVILPHEDALVLTLGVNGLDLGRILINLGSPADLLQMLAYRQISSRGLITLQRHYGTDMATQNESHLVYISSNGKNLTEARQVDLLSSQLVAQQYYQVIVKAE</sequence>
<dbReference type="EMBL" id="QGNW01001495">
    <property type="protein sequence ID" value="RVW39107.1"/>
    <property type="molecule type" value="Genomic_DNA"/>
</dbReference>
<dbReference type="Proteomes" id="UP000288805">
    <property type="component" value="Unassembled WGS sequence"/>
</dbReference>
<proteinExistence type="predicted"/>
<comment type="caution">
    <text evidence="1">The sequence shown here is derived from an EMBL/GenBank/DDBJ whole genome shotgun (WGS) entry which is preliminary data.</text>
</comment>
<protein>
    <submittedName>
        <fullName evidence="1">Uncharacterized protein</fullName>
    </submittedName>
</protein>
<dbReference type="AlphaFoldDB" id="A0A438DUD6"/>
<evidence type="ECO:0000313" key="2">
    <source>
        <dbReference type="Proteomes" id="UP000288805"/>
    </source>
</evidence>
<organism evidence="1 2">
    <name type="scientific">Vitis vinifera</name>
    <name type="common">Grape</name>
    <dbReference type="NCBI Taxonomy" id="29760"/>
    <lineage>
        <taxon>Eukaryota</taxon>
        <taxon>Viridiplantae</taxon>
        <taxon>Streptophyta</taxon>
        <taxon>Embryophyta</taxon>
        <taxon>Tracheophyta</taxon>
        <taxon>Spermatophyta</taxon>
        <taxon>Magnoliopsida</taxon>
        <taxon>eudicotyledons</taxon>
        <taxon>Gunneridae</taxon>
        <taxon>Pentapetalae</taxon>
        <taxon>rosids</taxon>
        <taxon>Vitales</taxon>
        <taxon>Vitaceae</taxon>
        <taxon>Viteae</taxon>
        <taxon>Vitis</taxon>
    </lineage>
</organism>
<name>A0A438DUD6_VITVI</name>
<reference evidence="1 2" key="1">
    <citation type="journal article" date="2018" name="PLoS Genet.">
        <title>Population sequencing reveals clonal diversity and ancestral inbreeding in the grapevine cultivar Chardonnay.</title>
        <authorList>
            <person name="Roach M.J."/>
            <person name="Johnson D.L."/>
            <person name="Bohlmann J."/>
            <person name="van Vuuren H.J."/>
            <person name="Jones S.J."/>
            <person name="Pretorius I.S."/>
            <person name="Schmidt S.A."/>
            <person name="Borneman A.R."/>
        </authorList>
    </citation>
    <scope>NUCLEOTIDE SEQUENCE [LARGE SCALE GENOMIC DNA]</scope>
    <source>
        <strain evidence="2">cv. Chardonnay</strain>
        <tissue evidence="1">Leaf</tissue>
    </source>
</reference>
<evidence type="ECO:0000313" key="1">
    <source>
        <dbReference type="EMBL" id="RVW39107.1"/>
    </source>
</evidence>
<accession>A0A438DUD6</accession>
<gene>
    <name evidence="1" type="ORF">CK203_084117</name>
</gene>